<dbReference type="OrthoDB" id="8020773at2"/>
<feature type="chain" id="PRO_5030135700" evidence="1">
    <location>
        <begin position="22"/>
        <end position="85"/>
    </location>
</feature>
<sequence>MQRVILLSAFLGLVATVPGWAQNQESGPAARNGEITIPSEKALERDAVRSLRNEFSTNDATAIRQMEQQNQQIDRKVIKGICTDC</sequence>
<feature type="signal peptide" evidence="1">
    <location>
        <begin position="1"/>
        <end position="21"/>
    </location>
</feature>
<organism evidence="2 3">
    <name type="scientific">Microvirga tunisiensis</name>
    <dbReference type="NCBI Taxonomy" id="2108360"/>
    <lineage>
        <taxon>Bacteria</taxon>
        <taxon>Pseudomonadati</taxon>
        <taxon>Pseudomonadota</taxon>
        <taxon>Alphaproteobacteria</taxon>
        <taxon>Hyphomicrobiales</taxon>
        <taxon>Methylobacteriaceae</taxon>
        <taxon>Microvirga</taxon>
    </lineage>
</organism>
<reference evidence="2 3" key="1">
    <citation type="journal article" date="2019" name="Syst. Appl. Microbiol.">
        <title>Microvirga tunisiensis sp. nov., a root nodule symbiotic bacterium isolated from Lupinus micranthus and L. luteus grown in Northern Tunisia.</title>
        <authorList>
            <person name="Msaddak A."/>
            <person name="Rejili M."/>
            <person name="Duran D."/>
            <person name="Mars M."/>
            <person name="Palacios J.M."/>
            <person name="Ruiz-Argueso T."/>
            <person name="Rey L."/>
            <person name="Imperial J."/>
        </authorList>
    </citation>
    <scope>NUCLEOTIDE SEQUENCE [LARGE SCALE GENOMIC DNA]</scope>
    <source>
        <strain evidence="2 3">Lmie10</strain>
    </source>
</reference>
<evidence type="ECO:0000313" key="3">
    <source>
        <dbReference type="Proteomes" id="UP000403266"/>
    </source>
</evidence>
<evidence type="ECO:0000313" key="2">
    <source>
        <dbReference type="EMBL" id="MPR29568.1"/>
    </source>
</evidence>
<dbReference type="RefSeq" id="WP_152716460.1">
    <property type="nucleotide sequence ID" value="NZ_VOSJ01000257.1"/>
</dbReference>
<gene>
    <name evidence="2" type="ORF">FS320_31900</name>
</gene>
<dbReference type="Proteomes" id="UP000403266">
    <property type="component" value="Unassembled WGS sequence"/>
</dbReference>
<accession>A0A5N7MRS4</accession>
<proteinExistence type="predicted"/>
<keyword evidence="3" id="KW-1185">Reference proteome</keyword>
<name>A0A5N7MRS4_9HYPH</name>
<protein>
    <submittedName>
        <fullName evidence="2">Uncharacterized protein</fullName>
    </submittedName>
</protein>
<dbReference type="AlphaFoldDB" id="A0A5N7MRS4"/>
<keyword evidence="1" id="KW-0732">Signal</keyword>
<comment type="caution">
    <text evidence="2">The sequence shown here is derived from an EMBL/GenBank/DDBJ whole genome shotgun (WGS) entry which is preliminary data.</text>
</comment>
<evidence type="ECO:0000256" key="1">
    <source>
        <dbReference type="SAM" id="SignalP"/>
    </source>
</evidence>
<dbReference type="EMBL" id="VOSK01000244">
    <property type="protein sequence ID" value="MPR29568.1"/>
    <property type="molecule type" value="Genomic_DNA"/>
</dbReference>